<reference evidence="7" key="1">
    <citation type="submission" date="2020-07" db="EMBL/GenBank/DDBJ databases">
        <authorList>
            <person name="Pettersson B.M.F."/>
            <person name="Behra P.R.K."/>
            <person name="Ramesh M."/>
            <person name="Das S."/>
            <person name="Dasgupta S."/>
            <person name="Kirsebom L.A."/>
        </authorList>
    </citation>
    <scope>NUCLEOTIDE SEQUENCE</scope>
    <source>
        <strain evidence="7">DSM 44838</strain>
    </source>
</reference>
<reference evidence="7" key="2">
    <citation type="journal article" date="2022" name="BMC Genomics">
        <title>Comparative genome analysis of mycobacteria focusing on tRNA and non-coding RNA.</title>
        <authorList>
            <person name="Behra P.R.K."/>
            <person name="Pettersson B.M.F."/>
            <person name="Ramesh M."/>
            <person name="Das S."/>
            <person name="Dasgupta S."/>
            <person name="Kirsebom L.A."/>
        </authorList>
    </citation>
    <scope>NUCLEOTIDE SEQUENCE</scope>
    <source>
        <strain evidence="7">DSM 44838</strain>
    </source>
</reference>
<dbReference type="InterPro" id="IPR006680">
    <property type="entry name" value="Amidohydro-rel"/>
</dbReference>
<evidence type="ECO:0000313" key="7">
    <source>
        <dbReference type="EMBL" id="MCV7419997.1"/>
    </source>
</evidence>
<evidence type="ECO:0000256" key="5">
    <source>
        <dbReference type="ARBA" id="ARBA00038889"/>
    </source>
</evidence>
<keyword evidence="1" id="KW-0479">Metal-binding</keyword>
<dbReference type="InterPro" id="IPR032465">
    <property type="entry name" value="ACMSD"/>
</dbReference>
<dbReference type="EC" id="4.1.1.52" evidence="5"/>
<dbReference type="Pfam" id="PF04909">
    <property type="entry name" value="Amidohydro_2"/>
    <property type="match status" value="1"/>
</dbReference>
<dbReference type="GO" id="GO:0005829">
    <property type="term" value="C:cytosol"/>
    <property type="evidence" value="ECO:0007669"/>
    <property type="project" value="TreeGrafter"/>
</dbReference>
<evidence type="ECO:0000259" key="6">
    <source>
        <dbReference type="Pfam" id="PF04909"/>
    </source>
</evidence>
<dbReference type="PANTHER" id="PTHR21240">
    <property type="entry name" value="2-AMINO-3-CARBOXYLMUCONATE-6-SEMIALDEHYDE DECARBOXYLASE"/>
    <property type="match status" value="1"/>
</dbReference>
<dbReference type="GO" id="GO:0019748">
    <property type="term" value="P:secondary metabolic process"/>
    <property type="evidence" value="ECO:0007669"/>
    <property type="project" value="TreeGrafter"/>
</dbReference>
<evidence type="ECO:0000256" key="4">
    <source>
        <dbReference type="ARBA" id="ARBA00036832"/>
    </source>
</evidence>
<feature type="domain" description="Amidohydrolase-related" evidence="6">
    <location>
        <begin position="5"/>
        <end position="280"/>
    </location>
</feature>
<name>A0A9X2YIP8_9MYCO</name>
<comment type="caution">
    <text evidence="7">The sequence shown here is derived from an EMBL/GenBank/DDBJ whole genome shotgun (WGS) entry which is preliminary data.</text>
</comment>
<keyword evidence="2" id="KW-0862">Zinc</keyword>
<protein>
    <recommendedName>
        <fullName evidence="5">6-methylsalicylate decarboxylase</fullName>
        <ecNumber evidence="5">4.1.1.52</ecNumber>
    </recommendedName>
</protein>
<keyword evidence="8" id="KW-1185">Reference proteome</keyword>
<sequence length="317" mass="34190">MDGAIDVHAHFVTPSLRTAMIDAGHDRPDGMPSVPEWDPATALTVMDRIGIRAAVLSVSSPGVLLDDDVDRAVRLARTVNDEGAALVAAHPGRFGLFASLPLPDVDAAVVEARRAFDRLGVEGIALHTNYAGIYLGDPDFEPLMAELDERSAVVHIHPTSPACWQQTSLNRPRPMLEFLFESTRAVAALILNGVLDRYPRVRFIVSHAGAALPVVADRIAGFAVMESPSAPVDVLGALQRLHYDVAGFALPRALPALLNLVGAERLLYGSDYPFTADWVVEGLAGALRGTDVLTDGQRDSLTNRRADELFPRLRRAD</sequence>
<dbReference type="GO" id="GO:0046872">
    <property type="term" value="F:metal ion binding"/>
    <property type="evidence" value="ECO:0007669"/>
    <property type="project" value="UniProtKB-KW"/>
</dbReference>
<dbReference type="EMBL" id="JACKVK010000004">
    <property type="protein sequence ID" value="MCV7419997.1"/>
    <property type="molecule type" value="Genomic_DNA"/>
</dbReference>
<keyword evidence="3" id="KW-0456">Lyase</keyword>
<dbReference type="InterPro" id="IPR032466">
    <property type="entry name" value="Metal_Hydrolase"/>
</dbReference>
<organism evidence="7 8">
    <name type="scientific">Mycobacterium yunnanensis</name>
    <dbReference type="NCBI Taxonomy" id="368477"/>
    <lineage>
        <taxon>Bacteria</taxon>
        <taxon>Bacillati</taxon>
        <taxon>Actinomycetota</taxon>
        <taxon>Actinomycetes</taxon>
        <taxon>Mycobacteriales</taxon>
        <taxon>Mycobacteriaceae</taxon>
        <taxon>Mycobacterium</taxon>
    </lineage>
</organism>
<dbReference type="GO" id="GO:0016787">
    <property type="term" value="F:hydrolase activity"/>
    <property type="evidence" value="ECO:0007669"/>
    <property type="project" value="InterPro"/>
</dbReference>
<proteinExistence type="predicted"/>
<evidence type="ECO:0000256" key="2">
    <source>
        <dbReference type="ARBA" id="ARBA00022833"/>
    </source>
</evidence>
<evidence type="ECO:0000256" key="3">
    <source>
        <dbReference type="ARBA" id="ARBA00023239"/>
    </source>
</evidence>
<evidence type="ECO:0000313" key="8">
    <source>
        <dbReference type="Proteomes" id="UP001141629"/>
    </source>
</evidence>
<evidence type="ECO:0000256" key="1">
    <source>
        <dbReference type="ARBA" id="ARBA00022723"/>
    </source>
</evidence>
<accession>A0A9X2YIP8</accession>
<dbReference type="Proteomes" id="UP001141629">
    <property type="component" value="Unassembled WGS sequence"/>
</dbReference>
<comment type="catalytic activity">
    <reaction evidence="4">
        <text>6-methylsalicylate + H(+) = 3-methylphenol + CO2</text>
        <dbReference type="Rhea" id="RHEA:23112"/>
        <dbReference type="ChEBI" id="CHEBI:15378"/>
        <dbReference type="ChEBI" id="CHEBI:16526"/>
        <dbReference type="ChEBI" id="CHEBI:17231"/>
        <dbReference type="ChEBI" id="CHEBI:36658"/>
        <dbReference type="EC" id="4.1.1.52"/>
    </reaction>
    <physiologicalReaction direction="left-to-right" evidence="4">
        <dbReference type="Rhea" id="RHEA:23113"/>
    </physiologicalReaction>
</comment>
<gene>
    <name evidence="7" type="ORF">H7K45_05555</name>
</gene>
<dbReference type="Gene3D" id="3.20.20.140">
    <property type="entry name" value="Metal-dependent hydrolases"/>
    <property type="match status" value="1"/>
</dbReference>
<dbReference type="GO" id="GO:0047596">
    <property type="term" value="F:6-methylsalicylate decarboxylase activity"/>
    <property type="evidence" value="ECO:0007669"/>
    <property type="project" value="UniProtKB-EC"/>
</dbReference>
<dbReference type="PANTHER" id="PTHR21240:SF29">
    <property type="entry name" value="AMIDOHYDROLASE-RELATED DOMAIN-CONTAINING PROTEIN"/>
    <property type="match status" value="1"/>
</dbReference>
<dbReference type="AlphaFoldDB" id="A0A9X2YIP8"/>
<dbReference type="CDD" id="cd01292">
    <property type="entry name" value="metallo-dependent_hydrolases"/>
    <property type="match status" value="1"/>
</dbReference>
<dbReference type="SUPFAM" id="SSF51556">
    <property type="entry name" value="Metallo-dependent hydrolases"/>
    <property type="match status" value="1"/>
</dbReference>